<evidence type="ECO:0000313" key="3">
    <source>
        <dbReference type="Proteomes" id="UP000674179"/>
    </source>
</evidence>
<reference evidence="2 3" key="1">
    <citation type="submission" date="2021-02" db="EMBL/GenBank/DDBJ databases">
        <title>Leishmania (Mundinia) enrietti genome sequencing and assembly.</title>
        <authorList>
            <person name="Almutairi H."/>
            <person name="Gatherer D."/>
        </authorList>
    </citation>
    <scope>NUCLEOTIDE SEQUENCE [LARGE SCALE GENOMIC DNA]</scope>
    <source>
        <strain evidence="2">CUR178</strain>
    </source>
</reference>
<dbReference type="OrthoDB" id="273734at2759"/>
<dbReference type="GeneID" id="94171131"/>
<feature type="region of interest" description="Disordered" evidence="1">
    <location>
        <begin position="1"/>
        <end position="25"/>
    </location>
</feature>
<feature type="region of interest" description="Disordered" evidence="1">
    <location>
        <begin position="73"/>
        <end position="110"/>
    </location>
</feature>
<dbReference type="EMBL" id="JAFHKP010000026">
    <property type="protein sequence ID" value="KAG5476721.1"/>
    <property type="molecule type" value="Genomic_DNA"/>
</dbReference>
<dbReference type="KEGG" id="lenr:94171131"/>
<dbReference type="AlphaFoldDB" id="A0A836KJP1"/>
<feature type="compositionally biased region" description="Polar residues" evidence="1">
    <location>
        <begin position="325"/>
        <end position="342"/>
    </location>
</feature>
<comment type="caution">
    <text evidence="2">The sequence shown here is derived from an EMBL/GenBank/DDBJ whole genome shotgun (WGS) entry which is preliminary data.</text>
</comment>
<dbReference type="RefSeq" id="XP_067692187.1">
    <property type="nucleotide sequence ID" value="XM_067835621.1"/>
</dbReference>
<gene>
    <name evidence="2" type="ORF">CUR178_03894</name>
</gene>
<protein>
    <submittedName>
        <fullName evidence="2">Uncharacterized protein</fullName>
    </submittedName>
</protein>
<organism evidence="2 3">
    <name type="scientific">Leishmania enriettii</name>
    <dbReference type="NCBI Taxonomy" id="5663"/>
    <lineage>
        <taxon>Eukaryota</taxon>
        <taxon>Discoba</taxon>
        <taxon>Euglenozoa</taxon>
        <taxon>Kinetoplastea</taxon>
        <taxon>Metakinetoplastina</taxon>
        <taxon>Trypanosomatida</taxon>
        <taxon>Trypanosomatidae</taxon>
        <taxon>Leishmaniinae</taxon>
        <taxon>Leishmania</taxon>
    </lineage>
</organism>
<accession>A0A836KJP1</accession>
<feature type="region of interest" description="Disordered" evidence="1">
    <location>
        <begin position="325"/>
        <end position="423"/>
    </location>
</feature>
<sequence length="795" mass="84991">MGCVCSSGEDAGHHRENRKNRINPTETYGNWQQKTLLDIGADPLAVIRDFPRMAVFVHAQTCISPSQDCYSPIRGNEAAASSRSPQQQEKPRPQPPVNPLAPVKSKQSGVHVDAGVTEHDAAGAVNMEGELTQQERRRRRMGKTGSSALRVGTSGGAGDNAGAAWVSPTAARAALSHSVEKQVACGGTKDNYPDVQQPVRDEDDFASRMQRVRDTVLLLSKLCDERTTFGAAFESAWDRLVAHGGGCGRTNRLGSDAAAKSAQGPAHDGRPPLFFKTGRNHSKSLDVHQILLNACVQSGMLMLLDDAALTPAHEHLLLTTAQTRMGTSVSPPLSPQSGTTPGLVNRTPCPDSSSPSGLHQEPARTATGLTAGGTRGPNRGSVDSTSPPKPGKSHEQQQQLSRGLVDASTPFGPASMMRAGQSTCQSTSSSAAAQVAAPGRYAIRSATFHLMQFTTQGVMFLPVQRLKHVLWMPWASHMQDVAWTIHFYVRDATPEDFIARKPHQLNTQRNTSVSPLLPHADSAAAGAEGHHDSLSAAPVSTGSTADADGWKLPVIAGIDASADGAHKTFSAGGGDGGHKSKVIVIQHAQTGRHFVEGRELKTTPRYELDWVCRIQVDKDALLKVFAPYQKYGIAARNAAAAASSIPPSPLPAPSLVPEIAAEVIPSPSHPHQHLSANEERRAVHVDGSFLDMRSGSAGEAAYSRSPISGSAGALSLAPFALDVGVCTAQQPQLLQREVLRASVEVVTARIEKPPHTLCMVTSTWRKRKEELDYVLKQQYKVQLEHVNELSKKVMD</sequence>
<evidence type="ECO:0000256" key="1">
    <source>
        <dbReference type="SAM" id="MobiDB-lite"/>
    </source>
</evidence>
<keyword evidence="3" id="KW-1185">Reference proteome</keyword>
<name>A0A836KJP1_LEIEN</name>
<proteinExistence type="predicted"/>
<feature type="region of interest" description="Disordered" evidence="1">
    <location>
        <begin position="132"/>
        <end position="155"/>
    </location>
</feature>
<evidence type="ECO:0000313" key="2">
    <source>
        <dbReference type="EMBL" id="KAG5476721.1"/>
    </source>
</evidence>
<dbReference type="Proteomes" id="UP000674179">
    <property type="component" value="Chromosome 26"/>
</dbReference>